<name>A0A9P6FNZ1_9FUNG</name>
<sequence length="228" mass="23947">MICKTPTFTLAVLFVASIFLVALTPAAEAHVGLLRPCARGSPRAGCPAPSNGQRVDYDLNSPIGTRGSRDSPICKQSIPNANRPVYKAGETINTQYSVGASHGGGHCQWALSYDNGKTWVVVKTMLRDCLKGISGGAAYSVPVKIPSTAPSGKAIFMWLWNNAIGNRELYSNCADIEIKGVKGGSITGPQALIANYGSDSALIPEFGSGGRDDGSAAFNTRKTITVRA</sequence>
<dbReference type="PANTHER" id="PTHR36182">
    <property type="entry name" value="PROTEIN, PUTATIVE (AFU_ORTHOLOGUE AFUA_6G10930)-RELATED"/>
    <property type="match status" value="1"/>
</dbReference>
<dbReference type="PANTHER" id="PTHR36182:SF1">
    <property type="entry name" value="PROTEIN, PUTATIVE (AFU_ORTHOLOGUE AFUA_6G10930)-RELATED"/>
    <property type="match status" value="1"/>
</dbReference>
<keyword evidence="3" id="KW-1185">Reference proteome</keyword>
<organism evidence="2 3">
    <name type="scientific">Lunasporangiospora selenospora</name>
    <dbReference type="NCBI Taxonomy" id="979761"/>
    <lineage>
        <taxon>Eukaryota</taxon>
        <taxon>Fungi</taxon>
        <taxon>Fungi incertae sedis</taxon>
        <taxon>Mucoromycota</taxon>
        <taxon>Mortierellomycotina</taxon>
        <taxon>Mortierellomycetes</taxon>
        <taxon>Mortierellales</taxon>
        <taxon>Mortierellaceae</taxon>
        <taxon>Lunasporangiospora</taxon>
    </lineage>
</organism>
<gene>
    <name evidence="2" type="ORF">BGW38_005265</name>
</gene>
<evidence type="ECO:0000313" key="2">
    <source>
        <dbReference type="EMBL" id="KAF9578774.1"/>
    </source>
</evidence>
<dbReference type="Proteomes" id="UP000780801">
    <property type="component" value="Unassembled WGS sequence"/>
</dbReference>
<dbReference type="AlphaFoldDB" id="A0A9P6FNZ1"/>
<reference evidence="2" key="1">
    <citation type="journal article" date="2020" name="Fungal Divers.">
        <title>Resolving the Mortierellaceae phylogeny through synthesis of multi-gene phylogenetics and phylogenomics.</title>
        <authorList>
            <person name="Vandepol N."/>
            <person name="Liber J."/>
            <person name="Desiro A."/>
            <person name="Na H."/>
            <person name="Kennedy M."/>
            <person name="Barry K."/>
            <person name="Grigoriev I.V."/>
            <person name="Miller A.N."/>
            <person name="O'Donnell K."/>
            <person name="Stajich J.E."/>
            <person name="Bonito G."/>
        </authorList>
    </citation>
    <scope>NUCLEOTIDE SEQUENCE</scope>
    <source>
        <strain evidence="2">KOD1015</strain>
    </source>
</reference>
<protein>
    <recommendedName>
        <fullName evidence="4">Chitin-binding protein</fullName>
    </recommendedName>
</protein>
<dbReference type="OrthoDB" id="2342176at2759"/>
<accession>A0A9P6FNZ1</accession>
<feature type="chain" id="PRO_5040129400" description="Chitin-binding protein" evidence="1">
    <location>
        <begin position="30"/>
        <end position="228"/>
    </location>
</feature>
<evidence type="ECO:0008006" key="4">
    <source>
        <dbReference type="Google" id="ProtNLM"/>
    </source>
</evidence>
<comment type="caution">
    <text evidence="2">The sequence shown here is derived from an EMBL/GenBank/DDBJ whole genome shotgun (WGS) entry which is preliminary data.</text>
</comment>
<feature type="signal peptide" evidence="1">
    <location>
        <begin position="1"/>
        <end position="29"/>
    </location>
</feature>
<dbReference type="EMBL" id="JAABOA010003336">
    <property type="protein sequence ID" value="KAF9578774.1"/>
    <property type="molecule type" value="Genomic_DNA"/>
</dbReference>
<dbReference type="Gene3D" id="2.70.50.70">
    <property type="match status" value="1"/>
</dbReference>
<evidence type="ECO:0000256" key="1">
    <source>
        <dbReference type="SAM" id="SignalP"/>
    </source>
</evidence>
<proteinExistence type="predicted"/>
<keyword evidence="1" id="KW-0732">Signal</keyword>
<evidence type="ECO:0000313" key="3">
    <source>
        <dbReference type="Proteomes" id="UP000780801"/>
    </source>
</evidence>